<dbReference type="OrthoDB" id="1368at2759"/>
<evidence type="ECO:0000313" key="9">
    <source>
        <dbReference type="Proteomes" id="UP001150907"/>
    </source>
</evidence>
<evidence type="ECO:0000256" key="4">
    <source>
        <dbReference type="ARBA" id="ARBA00022989"/>
    </source>
</evidence>
<keyword evidence="4" id="KW-1133">Transmembrane helix</keyword>
<dbReference type="InterPro" id="IPR044669">
    <property type="entry name" value="YneE/VCCN1/2-like"/>
</dbReference>
<evidence type="ECO:0000256" key="1">
    <source>
        <dbReference type="ARBA" id="ARBA00004141"/>
    </source>
</evidence>
<comment type="caution">
    <text evidence="8">The sequence shown here is derived from an EMBL/GenBank/DDBJ whole genome shotgun (WGS) entry which is preliminary data.</text>
</comment>
<keyword evidence="6" id="KW-0472">Membrane</keyword>
<feature type="region of interest" description="Disordered" evidence="7">
    <location>
        <begin position="55"/>
        <end position="77"/>
    </location>
</feature>
<comment type="subcellular location">
    <subcellularLocation>
        <location evidence="1">Membrane</location>
        <topology evidence="1">Multi-pass membrane protein</topology>
    </subcellularLocation>
</comment>
<dbReference type="Pfam" id="PF25539">
    <property type="entry name" value="Bestrophin_2"/>
    <property type="match status" value="1"/>
</dbReference>
<proteinExistence type="predicted"/>
<keyword evidence="5" id="KW-0406">Ion transport</keyword>
<reference evidence="8" key="1">
    <citation type="submission" date="2022-07" db="EMBL/GenBank/DDBJ databases">
        <title>Phylogenomic reconstructions and comparative analyses of Kickxellomycotina fungi.</title>
        <authorList>
            <person name="Reynolds N.K."/>
            <person name="Stajich J.E."/>
            <person name="Barry K."/>
            <person name="Grigoriev I.V."/>
            <person name="Crous P."/>
            <person name="Smith M.E."/>
        </authorList>
    </citation>
    <scope>NUCLEOTIDE SEQUENCE</scope>
    <source>
        <strain evidence="8">IMI 214461</strain>
    </source>
</reference>
<gene>
    <name evidence="8" type="ORF">H4R26_004710</name>
</gene>
<keyword evidence="2" id="KW-0813">Transport</keyword>
<evidence type="ECO:0000256" key="5">
    <source>
        <dbReference type="ARBA" id="ARBA00023065"/>
    </source>
</evidence>
<dbReference type="AlphaFoldDB" id="A0A9W8BA50"/>
<dbReference type="GO" id="GO:0005254">
    <property type="term" value="F:chloride channel activity"/>
    <property type="evidence" value="ECO:0007669"/>
    <property type="project" value="InterPro"/>
</dbReference>
<dbReference type="EMBL" id="JANBQF010000562">
    <property type="protein sequence ID" value="KAJ2000236.1"/>
    <property type="molecule type" value="Genomic_DNA"/>
</dbReference>
<evidence type="ECO:0000256" key="7">
    <source>
        <dbReference type="SAM" id="MobiDB-lite"/>
    </source>
</evidence>
<dbReference type="Proteomes" id="UP001150907">
    <property type="component" value="Unassembled WGS sequence"/>
</dbReference>
<keyword evidence="9" id="KW-1185">Reference proteome</keyword>
<evidence type="ECO:0000256" key="2">
    <source>
        <dbReference type="ARBA" id="ARBA00022448"/>
    </source>
</evidence>
<name>A0A9W8BA50_9FUNG</name>
<protein>
    <submittedName>
        <fullName evidence="8">Uncharacterized protein</fullName>
    </submittedName>
</protein>
<evidence type="ECO:0000313" key="8">
    <source>
        <dbReference type="EMBL" id="KAJ2000236.1"/>
    </source>
</evidence>
<evidence type="ECO:0000256" key="6">
    <source>
        <dbReference type="ARBA" id="ARBA00023136"/>
    </source>
</evidence>
<keyword evidence="3" id="KW-0812">Transmembrane</keyword>
<accession>A0A9W8BA50</accession>
<organism evidence="8 9">
    <name type="scientific">Coemansia thaxteri</name>
    <dbReference type="NCBI Taxonomy" id="2663907"/>
    <lineage>
        <taxon>Eukaryota</taxon>
        <taxon>Fungi</taxon>
        <taxon>Fungi incertae sedis</taxon>
        <taxon>Zoopagomycota</taxon>
        <taxon>Kickxellomycotina</taxon>
        <taxon>Kickxellomycetes</taxon>
        <taxon>Kickxellales</taxon>
        <taxon>Kickxellaceae</taxon>
        <taxon>Coemansia</taxon>
    </lineage>
</organism>
<evidence type="ECO:0000256" key="3">
    <source>
        <dbReference type="ARBA" id="ARBA00022692"/>
    </source>
</evidence>
<sequence>MMIGIDSISREIQNPFGYDANDLPLDAYCEAILTELSFALQRRAPKSLEVIEDTLTREPAADNSKPMATSAPGAGAR</sequence>
<dbReference type="GO" id="GO:0016020">
    <property type="term" value="C:membrane"/>
    <property type="evidence" value="ECO:0007669"/>
    <property type="project" value="UniProtKB-SubCell"/>
</dbReference>